<feature type="domain" description="HMG box" evidence="3">
    <location>
        <begin position="57"/>
        <end position="108"/>
    </location>
</feature>
<evidence type="ECO:0000256" key="1">
    <source>
        <dbReference type="PROSITE-ProRule" id="PRU00267"/>
    </source>
</evidence>
<dbReference type="InterPro" id="IPR009071">
    <property type="entry name" value="HMG_box_dom"/>
</dbReference>
<evidence type="ECO:0000313" key="4">
    <source>
        <dbReference type="EMBL" id="RKO87182.1"/>
    </source>
</evidence>
<feature type="compositionally biased region" description="Acidic residues" evidence="2">
    <location>
        <begin position="140"/>
        <end position="154"/>
    </location>
</feature>
<accession>A0A4P9W5F2</accession>
<dbReference type="GO" id="GO:0005634">
    <property type="term" value="C:nucleus"/>
    <property type="evidence" value="ECO:0007669"/>
    <property type="project" value="UniProtKB-UniRule"/>
</dbReference>
<dbReference type="Gene3D" id="1.10.30.10">
    <property type="entry name" value="High mobility group box domain"/>
    <property type="match status" value="1"/>
</dbReference>
<dbReference type="AlphaFoldDB" id="A0A4P9W5F2"/>
<feature type="compositionally biased region" description="Acidic residues" evidence="2">
    <location>
        <begin position="209"/>
        <end position="218"/>
    </location>
</feature>
<dbReference type="EMBL" id="KZ997615">
    <property type="protein sequence ID" value="RKO87182.1"/>
    <property type="molecule type" value="Genomic_DNA"/>
</dbReference>
<proteinExistence type="predicted"/>
<reference evidence="5" key="1">
    <citation type="journal article" date="2018" name="Nat. Microbiol.">
        <title>Leveraging single-cell genomics to expand the fungal tree of life.</title>
        <authorList>
            <person name="Ahrendt S.R."/>
            <person name="Quandt C.A."/>
            <person name="Ciobanu D."/>
            <person name="Clum A."/>
            <person name="Salamov A."/>
            <person name="Andreopoulos B."/>
            <person name="Cheng J.F."/>
            <person name="Woyke T."/>
            <person name="Pelin A."/>
            <person name="Henrissat B."/>
            <person name="Reynolds N.K."/>
            <person name="Benny G.L."/>
            <person name="Smith M.E."/>
            <person name="James T.Y."/>
            <person name="Grigoriev I.V."/>
        </authorList>
    </citation>
    <scope>NUCLEOTIDE SEQUENCE [LARGE SCALE GENOMIC DNA]</scope>
</reference>
<keyword evidence="1" id="KW-0238">DNA-binding</keyword>
<dbReference type="SUPFAM" id="SSF47095">
    <property type="entry name" value="HMG-box"/>
    <property type="match status" value="1"/>
</dbReference>
<dbReference type="OrthoDB" id="2161491at2759"/>
<organism evidence="4 5">
    <name type="scientific">Blyttiomyces helicus</name>
    <dbReference type="NCBI Taxonomy" id="388810"/>
    <lineage>
        <taxon>Eukaryota</taxon>
        <taxon>Fungi</taxon>
        <taxon>Fungi incertae sedis</taxon>
        <taxon>Chytridiomycota</taxon>
        <taxon>Chytridiomycota incertae sedis</taxon>
        <taxon>Chytridiomycetes</taxon>
        <taxon>Chytridiomycetes incertae sedis</taxon>
        <taxon>Blyttiomyces</taxon>
    </lineage>
</organism>
<dbReference type="Pfam" id="PF00505">
    <property type="entry name" value="HMG_box"/>
    <property type="match status" value="1"/>
</dbReference>
<feature type="compositionally biased region" description="Low complexity" evidence="2">
    <location>
        <begin position="155"/>
        <end position="172"/>
    </location>
</feature>
<keyword evidence="5" id="KW-1185">Reference proteome</keyword>
<feature type="DNA-binding region" description="HMG box" evidence="1">
    <location>
        <begin position="57"/>
        <end position="108"/>
    </location>
</feature>
<feature type="region of interest" description="Disordered" evidence="2">
    <location>
        <begin position="203"/>
        <end position="224"/>
    </location>
</feature>
<feature type="compositionally biased region" description="Basic and acidic residues" evidence="2">
    <location>
        <begin position="13"/>
        <end position="38"/>
    </location>
</feature>
<dbReference type="GO" id="GO:0003677">
    <property type="term" value="F:DNA binding"/>
    <property type="evidence" value="ECO:0007669"/>
    <property type="project" value="UniProtKB-UniRule"/>
</dbReference>
<protein>
    <recommendedName>
        <fullName evidence="3">HMG box domain-containing protein</fullName>
    </recommendedName>
</protein>
<evidence type="ECO:0000313" key="5">
    <source>
        <dbReference type="Proteomes" id="UP000269721"/>
    </source>
</evidence>
<gene>
    <name evidence="4" type="ORF">BDK51DRAFT_38459</name>
</gene>
<evidence type="ECO:0000259" key="3">
    <source>
        <dbReference type="PROSITE" id="PS50118"/>
    </source>
</evidence>
<keyword evidence="1" id="KW-0539">Nucleus</keyword>
<feature type="region of interest" description="Disordered" evidence="2">
    <location>
        <begin position="1"/>
        <end position="54"/>
    </location>
</feature>
<dbReference type="InterPro" id="IPR036910">
    <property type="entry name" value="HMG_box_dom_sf"/>
</dbReference>
<feature type="region of interest" description="Disordered" evidence="2">
    <location>
        <begin position="136"/>
        <end position="172"/>
    </location>
</feature>
<dbReference type="Proteomes" id="UP000269721">
    <property type="component" value="Unassembled WGS sequence"/>
</dbReference>
<dbReference type="PROSITE" id="PS50118">
    <property type="entry name" value="HMG_BOX_2"/>
    <property type="match status" value="1"/>
</dbReference>
<sequence>MSIVNPAAKKPKLAKDKENFPPKEPRKPNKDQKPKDPAAPKTNATGKLKIKKVDGMPKKPASAFVLFCNEKVGTGRAGYKAENPESTFGEIQKALSVMWKEASPEEKKIHTDRFKSNIATWTLACAAHLATASPLVPTAADEEDLDLDAGDDTDPQCTPPQQQQQTAEQQHLLQQTPLRRAQSYDLVPKIQCLARSPSLIVAHRSDEDRLNEEEEEQVLPDMVA</sequence>
<name>A0A4P9W5F2_9FUNG</name>
<dbReference type="SMART" id="SM00398">
    <property type="entry name" value="HMG"/>
    <property type="match status" value="1"/>
</dbReference>
<evidence type="ECO:0000256" key="2">
    <source>
        <dbReference type="SAM" id="MobiDB-lite"/>
    </source>
</evidence>